<feature type="coiled-coil region" evidence="10">
    <location>
        <begin position="224"/>
        <end position="258"/>
    </location>
</feature>
<evidence type="ECO:0000313" key="13">
    <source>
        <dbReference type="EMBL" id="RGP78890.1"/>
    </source>
</evidence>
<dbReference type="CDD" id="cd12148">
    <property type="entry name" value="fungal_TF_MHR"/>
    <property type="match status" value="1"/>
</dbReference>
<keyword evidence="8" id="KW-0883">Thioether bond</keyword>
<dbReference type="PANTHER" id="PTHR12918">
    <property type="entry name" value="CYSTEINE DIOXYGENASE"/>
    <property type="match status" value="1"/>
</dbReference>
<evidence type="ECO:0000256" key="11">
    <source>
        <dbReference type="SAM" id="MobiDB-lite"/>
    </source>
</evidence>
<feature type="binding site" evidence="9">
    <location>
        <position position="120"/>
    </location>
    <ligand>
        <name>Fe cation</name>
        <dbReference type="ChEBI" id="CHEBI:24875"/>
        <note>catalytic</note>
    </ligand>
</feature>
<protein>
    <recommendedName>
        <fullName evidence="2">cysteine dioxygenase</fullName>
        <ecNumber evidence="2">1.13.11.20</ecNumber>
    </recommendedName>
</protein>
<evidence type="ECO:0000313" key="14">
    <source>
        <dbReference type="Proteomes" id="UP000266234"/>
    </source>
</evidence>
<keyword evidence="4" id="KW-0223">Dioxygenase</keyword>
<keyword evidence="7" id="KW-0539">Nucleus</keyword>
<feature type="binding site" evidence="9">
    <location>
        <position position="174"/>
    </location>
    <ligand>
        <name>Fe cation</name>
        <dbReference type="ChEBI" id="CHEBI:24875"/>
        <note>catalytic</note>
    </ligand>
</feature>
<evidence type="ECO:0000256" key="7">
    <source>
        <dbReference type="ARBA" id="ARBA00023242"/>
    </source>
</evidence>
<dbReference type="STRING" id="694270.A0A395T2I8"/>
<evidence type="ECO:0000256" key="5">
    <source>
        <dbReference type="ARBA" id="ARBA00023002"/>
    </source>
</evidence>
<dbReference type="InterPro" id="IPR007219">
    <property type="entry name" value="XnlR_reg_dom"/>
</dbReference>
<reference evidence="13 14" key="1">
    <citation type="journal article" date="2018" name="PLoS Pathog.">
        <title>Evolution of structural diversity of trichothecenes, a family of toxins produced by plant pathogenic and entomopathogenic fungi.</title>
        <authorList>
            <person name="Proctor R.H."/>
            <person name="McCormick S.P."/>
            <person name="Kim H.S."/>
            <person name="Cardoza R.E."/>
            <person name="Stanley A.M."/>
            <person name="Lindo L."/>
            <person name="Kelly A."/>
            <person name="Brown D.W."/>
            <person name="Lee T."/>
            <person name="Vaughan M.M."/>
            <person name="Alexander N.J."/>
            <person name="Busman M."/>
            <person name="Gutierrez S."/>
        </authorList>
    </citation>
    <scope>NUCLEOTIDE SEQUENCE [LARGE SCALE GENOMIC DNA]</scope>
    <source>
        <strain evidence="13 14">NRRL 20695</strain>
    </source>
</reference>
<dbReference type="CDD" id="cd10548">
    <property type="entry name" value="cupin_CDO"/>
    <property type="match status" value="1"/>
</dbReference>
<gene>
    <name evidence="13" type="ORF">FLONG3_3089</name>
</gene>
<evidence type="ECO:0000259" key="12">
    <source>
        <dbReference type="SMART" id="SM00906"/>
    </source>
</evidence>
<feature type="compositionally biased region" description="Polar residues" evidence="11">
    <location>
        <begin position="689"/>
        <end position="709"/>
    </location>
</feature>
<evidence type="ECO:0000256" key="8">
    <source>
        <dbReference type="PIRSR" id="PIRSR610300-50"/>
    </source>
</evidence>
<dbReference type="SMART" id="SM00906">
    <property type="entry name" value="Fungal_trans"/>
    <property type="match status" value="1"/>
</dbReference>
<evidence type="ECO:0000256" key="9">
    <source>
        <dbReference type="PIRSR" id="PIRSR610300-51"/>
    </source>
</evidence>
<feature type="cross-link" description="3'-(S-cysteinyl)-tyrosine (Cys-Tyr)" evidence="8">
    <location>
        <begin position="125"/>
        <end position="191"/>
    </location>
</feature>
<dbReference type="InterPro" id="IPR011051">
    <property type="entry name" value="RmlC_Cupin_sf"/>
</dbReference>
<dbReference type="Pfam" id="PF05995">
    <property type="entry name" value="CDO_I"/>
    <property type="match status" value="1"/>
</dbReference>
<keyword evidence="10" id="KW-0175">Coiled coil</keyword>
<dbReference type="GO" id="GO:0006351">
    <property type="term" value="P:DNA-templated transcription"/>
    <property type="evidence" value="ECO:0007669"/>
    <property type="project" value="InterPro"/>
</dbReference>
<dbReference type="GO" id="GO:0019448">
    <property type="term" value="P:L-cysteine catabolic process"/>
    <property type="evidence" value="ECO:0007669"/>
    <property type="project" value="TreeGrafter"/>
</dbReference>
<dbReference type="Pfam" id="PF04082">
    <property type="entry name" value="Fungal_trans"/>
    <property type="match status" value="1"/>
</dbReference>
<dbReference type="PANTHER" id="PTHR12918:SF1">
    <property type="entry name" value="CYSTEINE DIOXYGENASE TYPE 1"/>
    <property type="match status" value="1"/>
</dbReference>
<organism evidence="13 14">
    <name type="scientific">Fusarium longipes</name>
    <dbReference type="NCBI Taxonomy" id="694270"/>
    <lineage>
        <taxon>Eukaryota</taxon>
        <taxon>Fungi</taxon>
        <taxon>Dikarya</taxon>
        <taxon>Ascomycota</taxon>
        <taxon>Pezizomycotina</taxon>
        <taxon>Sordariomycetes</taxon>
        <taxon>Hypocreomycetidae</taxon>
        <taxon>Hypocreales</taxon>
        <taxon>Nectriaceae</taxon>
        <taxon>Fusarium</taxon>
    </lineage>
</organism>
<dbReference type="OrthoDB" id="2123952at2759"/>
<comment type="caution">
    <text evidence="13">The sequence shown here is derived from an EMBL/GenBank/DDBJ whole genome shotgun (WGS) entry which is preliminary data.</text>
</comment>
<name>A0A395T2I8_9HYPO</name>
<dbReference type="GO" id="GO:0017172">
    <property type="term" value="F:cysteine dioxygenase activity"/>
    <property type="evidence" value="ECO:0007669"/>
    <property type="project" value="UniProtKB-EC"/>
</dbReference>
<feature type="binding site" evidence="9">
    <location>
        <position position="118"/>
    </location>
    <ligand>
        <name>Fe cation</name>
        <dbReference type="ChEBI" id="CHEBI:24875"/>
        <note>catalytic</note>
    </ligand>
</feature>
<dbReference type="InterPro" id="IPR010300">
    <property type="entry name" value="CDO_1"/>
</dbReference>
<feature type="domain" description="Xylanolytic transcriptional activator regulatory" evidence="12">
    <location>
        <begin position="399"/>
        <end position="472"/>
    </location>
</feature>
<keyword evidence="5" id="KW-0560">Oxidoreductase</keyword>
<dbReference type="GO" id="GO:0008270">
    <property type="term" value="F:zinc ion binding"/>
    <property type="evidence" value="ECO:0007669"/>
    <property type="project" value="InterPro"/>
</dbReference>
<evidence type="ECO:0000256" key="6">
    <source>
        <dbReference type="ARBA" id="ARBA00023004"/>
    </source>
</evidence>
<dbReference type="SUPFAM" id="SSF51182">
    <property type="entry name" value="RmlC-like cupins"/>
    <property type="match status" value="1"/>
</dbReference>
<proteinExistence type="inferred from homology"/>
<keyword evidence="3 9" id="KW-0479">Metal-binding</keyword>
<accession>A0A395T2I8</accession>
<dbReference type="Gene3D" id="2.60.120.10">
    <property type="entry name" value="Jelly Rolls"/>
    <property type="match status" value="1"/>
</dbReference>
<evidence type="ECO:0000256" key="4">
    <source>
        <dbReference type="ARBA" id="ARBA00022964"/>
    </source>
</evidence>
<sequence>MAAVSARFAPLPLTQPQSSCRSSAALDKIETPRTYTLHDLIQDVKVHLGESGGIGCDDVDEDYIISLVKKYISNPNDWARYYHNCPGKNYTRNAIININKKANILLLVWNPGKGSPIHDHANAHCIMKVLAGELTETVYNMPKRGCESQPLSIKSETTHQADQVTYISDSIGLHRVHNPHPTNVAVSLHIYTPPNAADIGYNIFDESTGLRSRKWKPKAQQNAESSASEELRSLQVQIQQLQNQLAEYQGQETAIERVSQTAPFDDEIIDAETSTDTLQLPSLQHTMHMIGLYLNTFNSMLPLFHPDSLLRLVGETYATQPRQRDPVSWAAINVVLALARQQMPDDSDIASEYGTTNDYIKKIQAVIWTVTVGETRLLNIQTLIGMAMLLQTANDTSPALIIISAALRLIHKMGLHNRRSSEHLSLIEQIQHARVFWLAYIVDKDLSLRAQQPSMQLDDDIDLDLPAHPTDICEGDDELGMVTTTDGSSKINYLLTRIQLASIQGHVYDHLYSTRASKRTPEERKISREKVVKALDEWKATIPANFDGANVVATTSHNPSTAAFFCILHTRSLLCLSLISRSHAWDEQWVGSIRDYGRGTRVLQLPTEWGVMVGEARNYMILYEQLHQRYSWLKWFAACTYISAMVLLMANNLNDPRHENFAHDIDYIERALSLFRSLIKNDGMADPQNAPTAQNGSTTDRQSSDNGLSPDNRDHEQTSLSIRERIRHKSVMNFLNDMSTSFTAKFLALPQSLPLMLQLDIGRRLRIKVICATVHLVSEYSDSADHDMTLFESVTQRKVKYIKGRSHSYICFTFQLNSTKSHTAQSTIFYFQEPPKSSNMHVLNILATLALVTTAYASPAKEAVSPQSAEPLSIAAVGCAQQGTPSRPAMCWKPNCPSNRRSVFWDFGCPDGTWKCCI</sequence>
<keyword evidence="6 9" id="KW-0408">Iron</keyword>
<feature type="region of interest" description="Disordered" evidence="11">
    <location>
        <begin position="685"/>
        <end position="719"/>
    </location>
</feature>
<dbReference type="Proteomes" id="UP000266234">
    <property type="component" value="Unassembled WGS sequence"/>
</dbReference>
<dbReference type="InterPro" id="IPR014710">
    <property type="entry name" value="RmlC-like_jellyroll"/>
</dbReference>
<evidence type="ECO:0000256" key="3">
    <source>
        <dbReference type="ARBA" id="ARBA00022723"/>
    </source>
</evidence>
<keyword evidence="14" id="KW-1185">Reference proteome</keyword>
<dbReference type="AlphaFoldDB" id="A0A395T2I8"/>
<evidence type="ECO:0000256" key="2">
    <source>
        <dbReference type="ARBA" id="ARBA00013133"/>
    </source>
</evidence>
<dbReference type="EC" id="1.13.11.20" evidence="2"/>
<comment type="similarity">
    <text evidence="1">Belongs to the cysteine dioxygenase family.</text>
</comment>
<dbReference type="GO" id="GO:0008198">
    <property type="term" value="F:ferrous iron binding"/>
    <property type="evidence" value="ECO:0007669"/>
    <property type="project" value="TreeGrafter"/>
</dbReference>
<dbReference type="EMBL" id="PXOG01000057">
    <property type="protein sequence ID" value="RGP78890.1"/>
    <property type="molecule type" value="Genomic_DNA"/>
</dbReference>
<evidence type="ECO:0000256" key="1">
    <source>
        <dbReference type="ARBA" id="ARBA00006622"/>
    </source>
</evidence>
<evidence type="ECO:0000256" key="10">
    <source>
        <dbReference type="SAM" id="Coils"/>
    </source>
</evidence>
<dbReference type="GO" id="GO:0003677">
    <property type="term" value="F:DNA binding"/>
    <property type="evidence" value="ECO:0007669"/>
    <property type="project" value="InterPro"/>
</dbReference>